<evidence type="ECO:0000259" key="4">
    <source>
        <dbReference type="Pfam" id="PF20257"/>
    </source>
</evidence>
<dbReference type="PANTHER" id="PTHR35092">
    <property type="entry name" value="CHLORINASE MJ1651"/>
    <property type="match status" value="1"/>
</dbReference>
<dbReference type="InterPro" id="IPR023227">
    <property type="entry name" value="SAM_OH_AdoTrfase_C_sf"/>
</dbReference>
<dbReference type="Pfam" id="PF01887">
    <property type="entry name" value="SAM_HAT_N"/>
    <property type="match status" value="1"/>
</dbReference>
<feature type="domain" description="S-adenosyl-l-methionine hydroxide adenosyltransferase C-terminal" evidence="4">
    <location>
        <begin position="178"/>
        <end position="265"/>
    </location>
</feature>
<dbReference type="RefSeq" id="WP_092925239.1">
    <property type="nucleotide sequence ID" value="NZ_FOMZ01000004.1"/>
</dbReference>
<dbReference type="Proteomes" id="UP000198716">
    <property type="component" value="Unassembled WGS sequence"/>
</dbReference>
<evidence type="ECO:0000313" key="6">
    <source>
        <dbReference type="Proteomes" id="UP000198716"/>
    </source>
</evidence>
<keyword evidence="6" id="KW-1185">Reference proteome</keyword>
<accession>A0A1I1VQJ2</accession>
<dbReference type="SUPFAM" id="SSF101852">
    <property type="entry name" value="Bacterial fluorinating enzyme, C-terminal domain"/>
    <property type="match status" value="1"/>
</dbReference>
<dbReference type="InterPro" id="IPR002747">
    <property type="entry name" value="SAM_OH_AdoTrfase"/>
</dbReference>
<evidence type="ECO:0000313" key="5">
    <source>
        <dbReference type="EMBL" id="SFD85104.1"/>
    </source>
</evidence>
<comment type="similarity">
    <text evidence="2">Belongs to the SAM hydrolase / SAM-dependent halogenase family.</text>
</comment>
<evidence type="ECO:0008006" key="7">
    <source>
        <dbReference type="Google" id="ProtNLM"/>
    </source>
</evidence>
<dbReference type="AlphaFoldDB" id="A0A1I1VQJ2"/>
<evidence type="ECO:0000259" key="3">
    <source>
        <dbReference type="Pfam" id="PF01887"/>
    </source>
</evidence>
<dbReference type="Gene3D" id="2.40.30.90">
    <property type="entry name" value="Bacterial fluorinating enzyme like"/>
    <property type="match status" value="1"/>
</dbReference>
<protein>
    <recommendedName>
        <fullName evidence="7">SAM-dependent chlorinase/fluorinase</fullName>
    </recommendedName>
</protein>
<name>A0A1I1VQJ2_9ACTN</name>
<evidence type="ECO:0000256" key="1">
    <source>
        <dbReference type="ARBA" id="ARBA00022691"/>
    </source>
</evidence>
<keyword evidence="1" id="KW-0949">S-adenosyl-L-methionine</keyword>
<sequence>MSRKKWITFLTDYGLENKFVGICHGVMARIAPDARVIDVTHLVPRGDLGHGAEIFRQAVPYLPEDAVHLTVVDPGVGTPRKPVVLVVGDQLFVGPDNGMMLRAADELGGVDAAYALDDPGFRLGTISNTFHGRDIFAPAAAHLAAGVAPEEFGPAVPVDELIRIPDPVRRNEGDTFYAEVVVEDRFGNLQTSLDSGFLESGGATVGTKLELISNGETYPIPFVHTFGSVAEGEALAHIDSADRLAVAVNLGSAANKFSLHEGDTLTLRRS</sequence>
<dbReference type="PIRSF" id="PIRSF006779">
    <property type="entry name" value="UCP006779"/>
    <property type="match status" value="1"/>
</dbReference>
<organism evidence="5 6">
    <name type="scientific">Actinopolyspora alba</name>
    <dbReference type="NCBI Taxonomy" id="673379"/>
    <lineage>
        <taxon>Bacteria</taxon>
        <taxon>Bacillati</taxon>
        <taxon>Actinomycetota</taxon>
        <taxon>Actinomycetes</taxon>
        <taxon>Actinopolysporales</taxon>
        <taxon>Actinopolysporaceae</taxon>
        <taxon>Actinopolyspora</taxon>
        <taxon>Actinopolyspora alba group</taxon>
    </lineage>
</organism>
<feature type="domain" description="S-adenosyl-l-methionine hydroxide adenosyltransferase N-terminal" evidence="3">
    <location>
        <begin position="7"/>
        <end position="153"/>
    </location>
</feature>
<dbReference type="PANTHER" id="PTHR35092:SF1">
    <property type="entry name" value="CHLORINASE MJ1651"/>
    <property type="match status" value="1"/>
</dbReference>
<dbReference type="EMBL" id="FOMZ01000004">
    <property type="protein sequence ID" value="SFD85104.1"/>
    <property type="molecule type" value="Genomic_DNA"/>
</dbReference>
<dbReference type="Gene3D" id="3.40.50.10790">
    <property type="entry name" value="S-adenosyl-l-methionine hydroxide adenosyltransferase, N-terminal"/>
    <property type="match status" value="1"/>
</dbReference>
<dbReference type="InterPro" id="IPR023228">
    <property type="entry name" value="SAM_OH_AdoTrfase_N_sf"/>
</dbReference>
<gene>
    <name evidence="5" type="ORF">SAMN04487819_10484</name>
</gene>
<proteinExistence type="inferred from homology"/>
<evidence type="ECO:0000256" key="2">
    <source>
        <dbReference type="ARBA" id="ARBA00024035"/>
    </source>
</evidence>
<dbReference type="Pfam" id="PF20257">
    <property type="entry name" value="SAM_HAT_C"/>
    <property type="match status" value="1"/>
</dbReference>
<dbReference type="SUPFAM" id="SSF102522">
    <property type="entry name" value="Bacterial fluorinating enzyme, N-terminal domain"/>
    <property type="match status" value="1"/>
</dbReference>
<dbReference type="InterPro" id="IPR046469">
    <property type="entry name" value="SAM_HAT_N"/>
</dbReference>
<reference evidence="6" key="1">
    <citation type="submission" date="2016-10" db="EMBL/GenBank/DDBJ databases">
        <authorList>
            <person name="Varghese N."/>
            <person name="Submissions S."/>
        </authorList>
    </citation>
    <scope>NUCLEOTIDE SEQUENCE [LARGE SCALE GENOMIC DNA]</scope>
    <source>
        <strain evidence="6">DSM 45004</strain>
    </source>
</reference>
<dbReference type="InterPro" id="IPR046470">
    <property type="entry name" value="SAM_HAT_C"/>
</dbReference>